<dbReference type="Gene3D" id="2.60.40.10">
    <property type="entry name" value="Immunoglobulins"/>
    <property type="match status" value="3"/>
</dbReference>
<proteinExistence type="predicted"/>
<dbReference type="InterPro" id="IPR013783">
    <property type="entry name" value="Ig-like_fold"/>
</dbReference>
<feature type="chain" id="PRO_5009271541" evidence="1">
    <location>
        <begin position="33"/>
        <end position="397"/>
    </location>
</feature>
<dbReference type="InterPro" id="IPR022038">
    <property type="entry name" value="Ig-like_bact"/>
</dbReference>
<organism evidence="3 4">
    <name type="scientific">Actinoplanes derwentensis</name>
    <dbReference type="NCBI Taxonomy" id="113562"/>
    <lineage>
        <taxon>Bacteria</taxon>
        <taxon>Bacillati</taxon>
        <taxon>Actinomycetota</taxon>
        <taxon>Actinomycetes</taxon>
        <taxon>Micromonosporales</taxon>
        <taxon>Micromonosporaceae</taxon>
        <taxon>Actinoplanes</taxon>
    </lineage>
</organism>
<evidence type="ECO:0000259" key="2">
    <source>
        <dbReference type="Pfam" id="PF12245"/>
    </source>
</evidence>
<dbReference type="Pfam" id="PF17957">
    <property type="entry name" value="Big_7"/>
    <property type="match status" value="1"/>
</dbReference>
<evidence type="ECO:0000256" key="1">
    <source>
        <dbReference type="SAM" id="SignalP"/>
    </source>
</evidence>
<keyword evidence="4" id="KW-1185">Reference proteome</keyword>
<accession>A0A1H2CW92</accession>
<keyword evidence="1" id="KW-0732">Signal</keyword>
<reference evidence="3 4" key="1">
    <citation type="submission" date="2016-10" db="EMBL/GenBank/DDBJ databases">
        <authorList>
            <person name="de Groot N.N."/>
        </authorList>
    </citation>
    <scope>NUCLEOTIDE SEQUENCE [LARGE SCALE GENOMIC DNA]</scope>
    <source>
        <strain evidence="3 4">DSM 43941</strain>
    </source>
</reference>
<dbReference type="Proteomes" id="UP000198688">
    <property type="component" value="Chromosome I"/>
</dbReference>
<dbReference type="EMBL" id="LT629758">
    <property type="protein sequence ID" value="SDT74731.1"/>
    <property type="molecule type" value="Genomic_DNA"/>
</dbReference>
<dbReference type="RefSeq" id="WP_092551136.1">
    <property type="nucleotide sequence ID" value="NZ_BOMJ01000057.1"/>
</dbReference>
<feature type="domain" description="Ig-like" evidence="2">
    <location>
        <begin position="281"/>
        <end position="307"/>
    </location>
</feature>
<dbReference type="OrthoDB" id="3283596at2"/>
<dbReference type="AlphaFoldDB" id="A0A1H2CW92"/>
<gene>
    <name evidence="3" type="ORF">SAMN04489716_7077</name>
</gene>
<sequence>MGDVLGIAFRWTGFVTATVLAASFGSAVPAVAADAAPRVFARVFKYPVGGVTPVTFETFPDESLSGVTSLTVYAAGRVIGTDTEAPWLIDWDTAGFDGQMVLYTVATTATGSSTTAGEHVRVDNKPPSPTVVFPRRDGYIGRGGELTVDATDDVYAIGSELIVNGQVISSRDARRGERLDLRWNITVPNGRTPMTIRVWDEVGNVSTSTRTVTVDNDRPVITGTTTAGSAIRGAFKVSLGGYRDASPFSGFEASLFGAKRSITYIQENSRTVTIDSRDAPDGKYTLGWHAYDAAGNKATLTRPLIVDHKRPTISITSAPKNKAQVKTKFKIKAKASDVYGVSKVQLLINGKVVQTDSTAGYAFTVNPKKYGTKFTVRIRAYDRAGNVRYSPTRTYRR</sequence>
<dbReference type="STRING" id="113562.SAMN04489716_7077"/>
<feature type="signal peptide" evidence="1">
    <location>
        <begin position="1"/>
        <end position="32"/>
    </location>
</feature>
<dbReference type="Pfam" id="PF12245">
    <property type="entry name" value="Big_3_2"/>
    <property type="match status" value="1"/>
</dbReference>
<evidence type="ECO:0000313" key="4">
    <source>
        <dbReference type="Proteomes" id="UP000198688"/>
    </source>
</evidence>
<dbReference type="GO" id="GO:0005975">
    <property type="term" value="P:carbohydrate metabolic process"/>
    <property type="evidence" value="ECO:0007669"/>
    <property type="project" value="UniProtKB-ARBA"/>
</dbReference>
<name>A0A1H2CW92_9ACTN</name>
<protein>
    <submittedName>
        <fullName evidence="3">Ig-like domain (Group 3)</fullName>
    </submittedName>
</protein>
<evidence type="ECO:0000313" key="3">
    <source>
        <dbReference type="EMBL" id="SDT74731.1"/>
    </source>
</evidence>